<evidence type="ECO:0000313" key="1">
    <source>
        <dbReference type="EMBL" id="CEG58485.1"/>
    </source>
</evidence>
<organism evidence="1 2">
    <name type="scientific">Legionella fallonii LLAP-10</name>
    <dbReference type="NCBI Taxonomy" id="1212491"/>
    <lineage>
        <taxon>Bacteria</taxon>
        <taxon>Pseudomonadati</taxon>
        <taxon>Pseudomonadota</taxon>
        <taxon>Gammaproteobacteria</taxon>
        <taxon>Legionellales</taxon>
        <taxon>Legionellaceae</taxon>
        <taxon>Legionella</taxon>
    </lineage>
</organism>
<dbReference type="AlphaFoldDB" id="A0A098GAH6"/>
<dbReference type="Gene3D" id="3.30.160.100">
    <property type="entry name" value="Ribosome hibernation promotion factor-like"/>
    <property type="match status" value="1"/>
</dbReference>
<dbReference type="Pfam" id="PF02482">
    <property type="entry name" value="Ribosomal_S30AE"/>
    <property type="match status" value="1"/>
</dbReference>
<sequence length="122" mass="14208">MSTVQTTIRGISSTLTINYHIDRHFNKLKRSYGKINKCRVVIDLAKNNTHKDKLYSVCITITIPGKELVSKKQDPNLFIAVRNGFLALEQLLEKHHKKKLLFNKNYSNYLRDYKNDSIVRVS</sequence>
<reference evidence="2" key="1">
    <citation type="submission" date="2014-09" db="EMBL/GenBank/DDBJ databases">
        <authorList>
            <person name="Gomez-Valero L."/>
        </authorList>
    </citation>
    <scope>NUCLEOTIDE SEQUENCE [LARGE SCALE GENOMIC DNA]</scope>
    <source>
        <strain evidence="2">ATCC700992</strain>
    </source>
</reference>
<accession>A0A098GAH6</accession>
<evidence type="ECO:0008006" key="3">
    <source>
        <dbReference type="Google" id="ProtNLM"/>
    </source>
</evidence>
<evidence type="ECO:0000313" key="2">
    <source>
        <dbReference type="Proteomes" id="UP000032430"/>
    </source>
</evidence>
<dbReference type="Proteomes" id="UP000032430">
    <property type="component" value="Chromosome I"/>
</dbReference>
<dbReference type="STRING" id="1212491.LFA_3144"/>
<protein>
    <recommendedName>
        <fullName evidence="3">Sigma 54 modulation protein YhbH</fullName>
    </recommendedName>
</protein>
<gene>
    <name evidence="1" type="ORF">LFA_3144</name>
</gene>
<dbReference type="SUPFAM" id="SSF69754">
    <property type="entry name" value="Ribosome binding protein Y (YfiA homologue)"/>
    <property type="match status" value="1"/>
</dbReference>
<dbReference type="EMBL" id="LN614827">
    <property type="protein sequence ID" value="CEG58485.1"/>
    <property type="molecule type" value="Genomic_DNA"/>
</dbReference>
<proteinExistence type="predicted"/>
<dbReference type="OrthoDB" id="5648902at2"/>
<keyword evidence="2" id="KW-1185">Reference proteome</keyword>
<dbReference type="KEGG" id="lfa:LFA_3144"/>
<dbReference type="HOGENOM" id="CLU_112793_1_0_6"/>
<dbReference type="InterPro" id="IPR036567">
    <property type="entry name" value="RHF-like"/>
</dbReference>
<name>A0A098GAH6_9GAMM</name>
<dbReference type="InterPro" id="IPR003489">
    <property type="entry name" value="RHF/RaiA"/>
</dbReference>
<dbReference type="RefSeq" id="WP_045096794.1">
    <property type="nucleotide sequence ID" value="NZ_LN614827.1"/>
</dbReference>